<proteinExistence type="predicted"/>
<protein>
    <submittedName>
        <fullName evidence="1">Uncharacterized protein</fullName>
    </submittedName>
</protein>
<dbReference type="EMBL" id="CAADRP010001774">
    <property type="protein sequence ID" value="VFU51804.1"/>
    <property type="molecule type" value="Genomic_DNA"/>
</dbReference>
<accession>A0A6N2MUD7</accession>
<name>A0A6N2MUD7_SALVM</name>
<organism evidence="1">
    <name type="scientific">Salix viminalis</name>
    <name type="common">Common osier</name>
    <name type="synonym">Basket willow</name>
    <dbReference type="NCBI Taxonomy" id="40686"/>
    <lineage>
        <taxon>Eukaryota</taxon>
        <taxon>Viridiplantae</taxon>
        <taxon>Streptophyta</taxon>
        <taxon>Embryophyta</taxon>
        <taxon>Tracheophyta</taxon>
        <taxon>Spermatophyta</taxon>
        <taxon>Magnoliopsida</taxon>
        <taxon>eudicotyledons</taxon>
        <taxon>Gunneridae</taxon>
        <taxon>Pentapetalae</taxon>
        <taxon>rosids</taxon>
        <taxon>fabids</taxon>
        <taxon>Malpighiales</taxon>
        <taxon>Salicaceae</taxon>
        <taxon>Saliceae</taxon>
        <taxon>Salix</taxon>
    </lineage>
</organism>
<gene>
    <name evidence="1" type="ORF">SVIM_LOCUS351838</name>
</gene>
<sequence>MVFYHFLSKHERKPFFDDYSAASLRSIVEIINPLCNFFVKSLLDFPSISTISLTTLPFPSSNFNLIFELRRY</sequence>
<evidence type="ECO:0000313" key="1">
    <source>
        <dbReference type="EMBL" id="VFU51804.1"/>
    </source>
</evidence>
<dbReference type="AlphaFoldDB" id="A0A6N2MUD7"/>
<reference evidence="1" key="1">
    <citation type="submission" date="2019-03" db="EMBL/GenBank/DDBJ databases">
        <authorList>
            <person name="Mank J."/>
            <person name="Almeida P."/>
        </authorList>
    </citation>
    <scope>NUCLEOTIDE SEQUENCE</scope>
    <source>
        <strain evidence="1">78183</strain>
    </source>
</reference>